<dbReference type="InterPro" id="IPR050922">
    <property type="entry name" value="LytR/CpsA/Psr_CW_biosynth"/>
</dbReference>
<comment type="similarity">
    <text evidence="1">Belongs to the LytR/CpsA/Psr (LCP) family.</text>
</comment>
<evidence type="ECO:0000256" key="1">
    <source>
        <dbReference type="ARBA" id="ARBA00006068"/>
    </source>
</evidence>
<sequence length="345" mass="38088">MSDHTKHSVGASKAPLRKICCTILLVLFLGAFYASGFYIHGLLSTAKESIQTTYKKTKVKKVRNVSSVLKQKKPISILLLGTDTGDLGRSDTGRTDTMIVATINTTTNRTTLTSIPRDTTMKIPGSSDTYDKINSAYTIGGTSMAIKAVQKLLDIPIDYYVLINMSGLKQIVDAVGGITITPTLTFQYEDANVVKGQKVTLNGKQALSYARMRHDDPLNDYGRQKRQRQVIQAIAKKAMNFSSLSKYDSILNTLKSNMQTDLSYDDIWALETNYKDSAKSISSDYLHCKNGWYDEASLQIATSDERQRISNKIRAELELNDSTSTFEDDTGIADIAISTAQSIGQ</sequence>
<dbReference type="InterPro" id="IPR004474">
    <property type="entry name" value="LytR_CpsA_psr"/>
</dbReference>
<evidence type="ECO:0000256" key="2">
    <source>
        <dbReference type="SAM" id="Phobius"/>
    </source>
</evidence>
<accession>A0ABY1AD05</accession>
<keyword evidence="2" id="KW-0812">Transmembrane</keyword>
<dbReference type="EMBL" id="FOCC01000012">
    <property type="protein sequence ID" value="SEM88630.1"/>
    <property type="molecule type" value="Genomic_DNA"/>
</dbReference>
<dbReference type="Pfam" id="PF03816">
    <property type="entry name" value="LytR_cpsA_psr"/>
    <property type="match status" value="1"/>
</dbReference>
<name>A0ABY1AD05_9LACO</name>
<keyword evidence="2" id="KW-0472">Membrane</keyword>
<dbReference type="NCBIfam" id="TIGR00350">
    <property type="entry name" value="lytR_cpsA_psr"/>
    <property type="match status" value="1"/>
</dbReference>
<evidence type="ECO:0000259" key="3">
    <source>
        <dbReference type="Pfam" id="PF03816"/>
    </source>
</evidence>
<protein>
    <submittedName>
        <fullName evidence="4">Transcriptional attenuator, LytR family</fullName>
    </submittedName>
</protein>
<dbReference type="PANTHER" id="PTHR33392:SF6">
    <property type="entry name" value="POLYISOPRENYL-TEICHOIC ACID--PEPTIDOGLYCAN TEICHOIC ACID TRANSFERASE TAGU"/>
    <property type="match status" value="1"/>
</dbReference>
<comment type="caution">
    <text evidence="4">The sequence shown here is derived from an EMBL/GenBank/DDBJ whole genome shotgun (WGS) entry which is preliminary data.</text>
</comment>
<keyword evidence="2" id="KW-1133">Transmembrane helix</keyword>
<gene>
    <name evidence="4" type="ORF">SAMN05216431_11220</name>
</gene>
<evidence type="ECO:0000313" key="5">
    <source>
        <dbReference type="Proteomes" id="UP000182089"/>
    </source>
</evidence>
<feature type="transmembrane region" description="Helical" evidence="2">
    <location>
        <begin position="21"/>
        <end position="43"/>
    </location>
</feature>
<dbReference type="Proteomes" id="UP000182089">
    <property type="component" value="Unassembled WGS sequence"/>
</dbReference>
<dbReference type="PANTHER" id="PTHR33392">
    <property type="entry name" value="POLYISOPRENYL-TEICHOIC ACID--PEPTIDOGLYCAN TEICHOIC ACID TRANSFERASE TAGU"/>
    <property type="match status" value="1"/>
</dbReference>
<feature type="domain" description="Cell envelope-related transcriptional attenuator" evidence="3">
    <location>
        <begin position="94"/>
        <end position="238"/>
    </location>
</feature>
<organism evidence="4 5">
    <name type="scientific">Ligilactobacillus ruminis</name>
    <dbReference type="NCBI Taxonomy" id="1623"/>
    <lineage>
        <taxon>Bacteria</taxon>
        <taxon>Bacillati</taxon>
        <taxon>Bacillota</taxon>
        <taxon>Bacilli</taxon>
        <taxon>Lactobacillales</taxon>
        <taxon>Lactobacillaceae</taxon>
        <taxon>Ligilactobacillus</taxon>
    </lineage>
</organism>
<proteinExistence type="inferred from homology"/>
<reference evidence="4 5" key="1">
    <citation type="submission" date="2016-10" db="EMBL/GenBank/DDBJ databases">
        <authorList>
            <person name="Varghese N."/>
            <person name="Submissions S."/>
        </authorList>
    </citation>
    <scope>NUCLEOTIDE SEQUENCE [LARGE SCALE GENOMIC DNA]</scope>
    <source>
        <strain evidence="4 5">WC1T17</strain>
    </source>
</reference>
<dbReference type="Gene3D" id="3.40.630.190">
    <property type="entry name" value="LCP protein"/>
    <property type="match status" value="1"/>
</dbReference>
<evidence type="ECO:0000313" key="4">
    <source>
        <dbReference type="EMBL" id="SEM88630.1"/>
    </source>
</evidence>